<evidence type="ECO:0000256" key="5">
    <source>
        <dbReference type="PROSITE-ProRule" id="PRU01016"/>
    </source>
</evidence>
<evidence type="ECO:0000313" key="8">
    <source>
        <dbReference type="EMBL" id="AQS59523.1"/>
    </source>
</evidence>
<dbReference type="GO" id="GO:0003886">
    <property type="term" value="F:DNA (cytosine-5-)-methyltransferase activity"/>
    <property type="evidence" value="ECO:0007669"/>
    <property type="project" value="UniProtKB-EC"/>
</dbReference>
<gene>
    <name evidence="8" type="ORF">B0537_10790</name>
</gene>
<reference evidence="8 9" key="1">
    <citation type="journal article" date="2016" name="Int. J. Syst. Evol. Microbiol.">
        <title>Desulfotomaculum ferrireducens sp. nov., a moderately thermophilic sulfate-reducing and dissimilatory Fe(III)-reducing bacterium isolated from compost.</title>
        <authorList>
            <person name="Yang G."/>
            <person name="Guo J."/>
            <person name="Zhuang L."/>
            <person name="Yuan Y."/>
            <person name="Zhou S."/>
        </authorList>
    </citation>
    <scope>NUCLEOTIDE SEQUENCE [LARGE SCALE GENOMIC DNA]</scope>
    <source>
        <strain evidence="8 9">GSS09</strain>
    </source>
</reference>
<evidence type="ECO:0000256" key="4">
    <source>
        <dbReference type="ARBA" id="ARBA00022747"/>
    </source>
</evidence>
<dbReference type="GO" id="GO:0044027">
    <property type="term" value="P:negative regulation of gene expression via chromosomal CpG island methylation"/>
    <property type="evidence" value="ECO:0007669"/>
    <property type="project" value="TreeGrafter"/>
</dbReference>
<dbReference type="InterPro" id="IPR001525">
    <property type="entry name" value="C5_MeTfrase"/>
</dbReference>
<protein>
    <recommendedName>
        <fullName evidence="7">Cytosine-specific methyltransferase</fullName>
        <ecNumber evidence="7">2.1.1.37</ecNumber>
    </recommendedName>
</protein>
<feature type="active site" evidence="5">
    <location>
        <position position="79"/>
    </location>
</feature>
<evidence type="ECO:0000256" key="7">
    <source>
        <dbReference type="RuleBase" id="RU000417"/>
    </source>
</evidence>
<organism evidence="8 9">
    <name type="scientific">Desulforamulus ferrireducens</name>
    <dbReference type="NCBI Taxonomy" id="1833852"/>
    <lineage>
        <taxon>Bacteria</taxon>
        <taxon>Bacillati</taxon>
        <taxon>Bacillota</taxon>
        <taxon>Clostridia</taxon>
        <taxon>Eubacteriales</taxon>
        <taxon>Peptococcaceae</taxon>
        <taxon>Desulforamulus</taxon>
    </lineage>
</organism>
<dbReference type="PROSITE" id="PS00094">
    <property type="entry name" value="C5_MTASE_1"/>
    <property type="match status" value="1"/>
</dbReference>
<proteinExistence type="inferred from homology"/>
<dbReference type="SUPFAM" id="SSF53335">
    <property type="entry name" value="S-adenosyl-L-methionine-dependent methyltransferases"/>
    <property type="match status" value="1"/>
</dbReference>
<dbReference type="STRING" id="1833852.B0537_10790"/>
<dbReference type="Pfam" id="PF00145">
    <property type="entry name" value="DNA_methylase"/>
    <property type="match status" value="1"/>
</dbReference>
<name>A0A1S6IXM6_9FIRM</name>
<evidence type="ECO:0000256" key="3">
    <source>
        <dbReference type="ARBA" id="ARBA00022691"/>
    </source>
</evidence>
<dbReference type="Proteomes" id="UP000189464">
    <property type="component" value="Chromosome"/>
</dbReference>
<dbReference type="InterPro" id="IPR018117">
    <property type="entry name" value="C5_DNA_meth_AS"/>
</dbReference>
<dbReference type="REBASE" id="191426">
    <property type="entry name" value="M.DfeGSS09ORF10790P"/>
</dbReference>
<dbReference type="EMBL" id="CP019698">
    <property type="protein sequence ID" value="AQS59523.1"/>
    <property type="molecule type" value="Genomic_DNA"/>
</dbReference>
<dbReference type="PANTHER" id="PTHR10629">
    <property type="entry name" value="CYTOSINE-SPECIFIC METHYLTRANSFERASE"/>
    <property type="match status" value="1"/>
</dbReference>
<dbReference type="OrthoDB" id="9813719at2"/>
<dbReference type="InterPro" id="IPR029063">
    <property type="entry name" value="SAM-dependent_MTases_sf"/>
</dbReference>
<dbReference type="PRINTS" id="PR00105">
    <property type="entry name" value="C5METTRFRASE"/>
</dbReference>
<keyword evidence="9" id="KW-1185">Reference proteome</keyword>
<keyword evidence="4" id="KW-0680">Restriction system</keyword>
<dbReference type="AlphaFoldDB" id="A0A1S6IXM6"/>
<dbReference type="Gene3D" id="3.40.50.150">
    <property type="entry name" value="Vaccinia Virus protein VP39"/>
    <property type="match status" value="1"/>
</dbReference>
<evidence type="ECO:0000256" key="6">
    <source>
        <dbReference type="RuleBase" id="RU000416"/>
    </source>
</evidence>
<dbReference type="KEGG" id="dfg:B0537_10790"/>
<evidence type="ECO:0000256" key="2">
    <source>
        <dbReference type="ARBA" id="ARBA00022679"/>
    </source>
</evidence>
<dbReference type="EC" id="2.1.1.37" evidence="7"/>
<dbReference type="NCBIfam" id="TIGR00675">
    <property type="entry name" value="dcm"/>
    <property type="match status" value="1"/>
</dbReference>
<comment type="catalytic activity">
    <reaction evidence="7">
        <text>a 2'-deoxycytidine in DNA + S-adenosyl-L-methionine = a 5-methyl-2'-deoxycytidine in DNA + S-adenosyl-L-homocysteine + H(+)</text>
        <dbReference type="Rhea" id="RHEA:13681"/>
        <dbReference type="Rhea" id="RHEA-COMP:11369"/>
        <dbReference type="Rhea" id="RHEA-COMP:11370"/>
        <dbReference type="ChEBI" id="CHEBI:15378"/>
        <dbReference type="ChEBI" id="CHEBI:57856"/>
        <dbReference type="ChEBI" id="CHEBI:59789"/>
        <dbReference type="ChEBI" id="CHEBI:85452"/>
        <dbReference type="ChEBI" id="CHEBI:85454"/>
        <dbReference type="EC" id="2.1.1.37"/>
    </reaction>
</comment>
<dbReference type="RefSeq" id="WP_077714592.1">
    <property type="nucleotide sequence ID" value="NZ_CP019698.1"/>
</dbReference>
<keyword evidence="1 5" id="KW-0489">Methyltransferase</keyword>
<dbReference type="GO" id="GO:0032259">
    <property type="term" value="P:methylation"/>
    <property type="evidence" value="ECO:0007669"/>
    <property type="project" value="UniProtKB-KW"/>
</dbReference>
<dbReference type="GO" id="GO:0009307">
    <property type="term" value="P:DNA restriction-modification system"/>
    <property type="evidence" value="ECO:0007669"/>
    <property type="project" value="UniProtKB-KW"/>
</dbReference>
<comment type="similarity">
    <text evidence="5 6">Belongs to the class I-like SAM-binding methyltransferase superfamily. C5-methyltransferase family.</text>
</comment>
<dbReference type="Gene3D" id="3.90.120.10">
    <property type="entry name" value="DNA Methylase, subunit A, domain 2"/>
    <property type="match status" value="1"/>
</dbReference>
<keyword evidence="2 5" id="KW-0808">Transferase</keyword>
<dbReference type="GO" id="GO:0003677">
    <property type="term" value="F:DNA binding"/>
    <property type="evidence" value="ECO:0007669"/>
    <property type="project" value="TreeGrafter"/>
</dbReference>
<evidence type="ECO:0000256" key="1">
    <source>
        <dbReference type="ARBA" id="ARBA00022603"/>
    </source>
</evidence>
<keyword evidence="3 5" id="KW-0949">S-adenosyl-L-methionine</keyword>
<dbReference type="InterPro" id="IPR050390">
    <property type="entry name" value="C5-Methyltransferase"/>
</dbReference>
<dbReference type="PROSITE" id="PS51679">
    <property type="entry name" value="SAM_MT_C5"/>
    <property type="match status" value="1"/>
</dbReference>
<accession>A0A1S6IXM6</accession>
<sequence length="363" mass="42102">MTYKIISLFSGAGFLDFGFAENGFEIVWGAELISEFALANNYNMRLRYGHSNRVHNIDITMVNPRDIPIADGVIGGPPCQDFSKGNAKSQGVEGNRGSLVWDFLAKIEYLRPKFFLFENVDALYTTKKHRTEALMPLLEQFSNLGYKPYFRVLNALDYGIPQDRSRVFIVAFREEIINLLQENDLPIFQWPKPLFNNAKDTFKWPDMWDYGTVVDEEDFINQLQYPYCLTVHSRIGREEELINLPNHISFRAYSNKFFTTPEGKFKGKSFKRLHRFRYSPTLAYGNNEVHLHPTKPRRLTVREALRIQSVPDWYEFPVGLSLTDMFKMVGNGVAFELAELLAIQIKEVLDNYYSIINEPFAIL</sequence>
<evidence type="ECO:0000313" key="9">
    <source>
        <dbReference type="Proteomes" id="UP000189464"/>
    </source>
</evidence>
<dbReference type="PANTHER" id="PTHR10629:SF52">
    <property type="entry name" value="DNA (CYTOSINE-5)-METHYLTRANSFERASE 1"/>
    <property type="match status" value="1"/>
</dbReference>